<evidence type="ECO:0000259" key="2">
    <source>
        <dbReference type="PROSITE" id="PS50110"/>
    </source>
</evidence>
<dbReference type="AlphaFoldDB" id="A0A4Q5LZL1"/>
<feature type="modified residue" description="4-aspartylphosphate" evidence="1">
    <location>
        <position position="63"/>
    </location>
</feature>
<dbReference type="GO" id="GO:0000160">
    <property type="term" value="P:phosphorelay signal transduction system"/>
    <property type="evidence" value="ECO:0007669"/>
    <property type="project" value="InterPro"/>
</dbReference>
<dbReference type="InterPro" id="IPR001789">
    <property type="entry name" value="Sig_transdc_resp-reg_receiver"/>
</dbReference>
<dbReference type="EMBL" id="SEWF01000015">
    <property type="protein sequence ID" value="RYU95361.1"/>
    <property type="molecule type" value="Genomic_DNA"/>
</dbReference>
<evidence type="ECO:0000313" key="3">
    <source>
        <dbReference type="EMBL" id="RYU95361.1"/>
    </source>
</evidence>
<dbReference type="CDD" id="cd17557">
    <property type="entry name" value="REC_Rcp-like"/>
    <property type="match status" value="1"/>
</dbReference>
<gene>
    <name evidence="3" type="ORF">EWM59_11875</name>
</gene>
<dbReference type="OrthoDB" id="7631574at2"/>
<feature type="domain" description="Response regulatory" evidence="2">
    <location>
        <begin position="5"/>
        <end position="130"/>
    </location>
</feature>
<reference evidence="3 4" key="1">
    <citation type="submission" date="2019-02" db="EMBL/GenBank/DDBJ databases">
        <title>Bacterial novel species Emticicia sp. 17J42-9 isolated from soil.</title>
        <authorList>
            <person name="Jung H.-Y."/>
        </authorList>
    </citation>
    <scope>NUCLEOTIDE SEQUENCE [LARGE SCALE GENOMIC DNA]</scope>
    <source>
        <strain evidence="3 4">17J42-9</strain>
    </source>
</reference>
<dbReference type="SUPFAM" id="SSF52172">
    <property type="entry name" value="CheY-like"/>
    <property type="match status" value="1"/>
</dbReference>
<dbReference type="InterPro" id="IPR011006">
    <property type="entry name" value="CheY-like_superfamily"/>
</dbReference>
<dbReference type="Pfam" id="PF00072">
    <property type="entry name" value="Response_reg"/>
    <property type="match status" value="1"/>
</dbReference>
<name>A0A4Q5LZL1_9BACT</name>
<dbReference type="Proteomes" id="UP000293162">
    <property type="component" value="Unassembled WGS sequence"/>
</dbReference>
<dbReference type="PANTHER" id="PTHR44520:SF2">
    <property type="entry name" value="RESPONSE REGULATOR RCP1"/>
    <property type="match status" value="1"/>
</dbReference>
<dbReference type="PROSITE" id="PS50110">
    <property type="entry name" value="RESPONSE_REGULATORY"/>
    <property type="match status" value="1"/>
</dbReference>
<dbReference type="Gene3D" id="3.40.50.2300">
    <property type="match status" value="1"/>
</dbReference>
<evidence type="ECO:0000313" key="4">
    <source>
        <dbReference type="Proteomes" id="UP000293162"/>
    </source>
</evidence>
<dbReference type="InterPro" id="IPR052893">
    <property type="entry name" value="TCS_response_regulator"/>
</dbReference>
<dbReference type="RefSeq" id="WP_130021195.1">
    <property type="nucleotide sequence ID" value="NZ_SEWF01000015.1"/>
</dbReference>
<protein>
    <submittedName>
        <fullName evidence="3">Response regulator</fullName>
    </submittedName>
</protein>
<accession>A0A4Q5LZL1</accession>
<proteinExistence type="predicted"/>
<evidence type="ECO:0000256" key="1">
    <source>
        <dbReference type="PROSITE-ProRule" id="PRU00169"/>
    </source>
</evidence>
<sequence>MEPIHILLVEDNEGDIFLTTEALHESKIANKLSIVRDGWEAIQFLEKKGEYVRVTMPDLILLDVNLPKMNGHEVLTAIKSNENTKHIPVIMLTTSSSEKDIYQSYKNYVNCYITKPIDAGDFLKVVASIEHFWISIVTLPKTLHK</sequence>
<comment type="caution">
    <text evidence="3">The sequence shown here is derived from an EMBL/GenBank/DDBJ whole genome shotgun (WGS) entry which is preliminary data.</text>
</comment>
<dbReference type="PANTHER" id="PTHR44520">
    <property type="entry name" value="RESPONSE REGULATOR RCP1-RELATED"/>
    <property type="match status" value="1"/>
</dbReference>
<organism evidence="3 4">
    <name type="scientific">Emticicia agri</name>
    <dbReference type="NCBI Taxonomy" id="2492393"/>
    <lineage>
        <taxon>Bacteria</taxon>
        <taxon>Pseudomonadati</taxon>
        <taxon>Bacteroidota</taxon>
        <taxon>Cytophagia</taxon>
        <taxon>Cytophagales</taxon>
        <taxon>Leadbetterellaceae</taxon>
        <taxon>Emticicia</taxon>
    </lineage>
</organism>
<dbReference type="SMART" id="SM00448">
    <property type="entry name" value="REC"/>
    <property type="match status" value="1"/>
</dbReference>
<keyword evidence="4" id="KW-1185">Reference proteome</keyword>
<keyword evidence="1" id="KW-0597">Phosphoprotein</keyword>